<accession>A0ACD1DUD3</accession>
<reference evidence="1" key="1">
    <citation type="submission" date="2021-05" db="EMBL/GenBank/DDBJ databases">
        <title>An isolated secondary fermenter in methanogenic hydrocarbon-degrading communities.</title>
        <authorList>
            <person name="Liu Y.-F."/>
            <person name="Liu Z.-l."/>
        </authorList>
    </citation>
    <scope>NUCLEOTIDE SEQUENCE</scope>
    <source>
        <strain evidence="1">L-13</strain>
    </source>
</reference>
<keyword evidence="2" id="KW-1185">Reference proteome</keyword>
<dbReference type="Proteomes" id="UP000682204">
    <property type="component" value="Chromosome"/>
</dbReference>
<proteinExistence type="predicted"/>
<evidence type="ECO:0000313" key="2">
    <source>
        <dbReference type="Proteomes" id="UP000682204"/>
    </source>
</evidence>
<name>A0ACD1DUD3_9BACT</name>
<evidence type="ECO:0000313" key="1">
    <source>
        <dbReference type="EMBL" id="QVL35694.1"/>
    </source>
</evidence>
<dbReference type="EMBL" id="CP074691">
    <property type="protein sequence ID" value="QVL35694.1"/>
    <property type="molecule type" value="Genomic_DNA"/>
</dbReference>
<sequence length="166" mass="17612">MVITTPVTPEKIDALKIYDELEISGMIFTGRDAALPRLVRLIESGRLAESGIELEGSLVFHTAVSPAGIGPTSSNKLDIESSIPALSRAGVRIHIGKGRLSEETVRALKESGSVFAVTPPTTALLTATIRSSRVVAFPEEGMEALHLLRVEAFPAIVAIAHGQSVF</sequence>
<gene>
    <name evidence="1" type="ORF">KIH16_11035</name>
</gene>
<organism evidence="1 2">
    <name type="scientific">Aminirod propionatiphilus</name>
    <dbReference type="NCBI Taxonomy" id="3415223"/>
    <lineage>
        <taxon>Bacteria</taxon>
        <taxon>Thermotogati</taxon>
        <taxon>Synergistota</taxon>
        <taxon>Synergistia</taxon>
        <taxon>Synergistales</taxon>
        <taxon>Aminiphilaceae</taxon>
        <taxon>Aminirod</taxon>
    </lineage>
</organism>
<protein>
    <submittedName>
        <fullName evidence="1">Fumarate hydratase C-terminal domain-containing protein</fullName>
    </submittedName>
</protein>